<feature type="region of interest" description="Disordered" evidence="1">
    <location>
        <begin position="417"/>
        <end position="454"/>
    </location>
</feature>
<dbReference type="VEuPathDB" id="TriTrypDB:Tb427_000427000"/>
<accession>M4SZN2</accession>
<organism evidence="3">
    <name type="scientific">Trypanosoma brucei</name>
    <dbReference type="NCBI Taxonomy" id="5691"/>
    <lineage>
        <taxon>Eukaryota</taxon>
        <taxon>Discoba</taxon>
        <taxon>Euglenozoa</taxon>
        <taxon>Kinetoplastea</taxon>
        <taxon>Metakinetoplastina</taxon>
        <taxon>Trypanosomatida</taxon>
        <taxon>Trypanosomatidae</taxon>
        <taxon>Trypanosoma</taxon>
    </lineage>
</organism>
<dbReference type="VEuPathDB" id="TriTrypDB:Tb927.9.16250"/>
<reference evidence="3" key="2">
    <citation type="journal article" date="2014" name="Mol. Biochem. Parasitol.">
        <title>Capturing the variant surface glycoprotein repertoire (the VSGnome) of Trypanosoma brucei Lister 427.</title>
        <authorList>
            <person name="Cross G.A."/>
            <person name="Kim H.S."/>
            <person name="Wickstead B."/>
        </authorList>
    </citation>
    <scope>NUCLEOTIDE SEQUENCE</scope>
    <source>
        <strain evidence="3">Lister 427</strain>
    </source>
</reference>
<name>M4SZN2_9TRYP</name>
<feature type="signal peptide" evidence="2">
    <location>
        <begin position="1"/>
        <end position="17"/>
    </location>
</feature>
<feature type="chain" id="PRO_5004057790" evidence="2">
    <location>
        <begin position="18"/>
        <end position="454"/>
    </location>
</feature>
<dbReference type="EMBL" id="KC612736">
    <property type="protein sequence ID" value="AGH60167.1"/>
    <property type="molecule type" value="Genomic_DNA"/>
</dbReference>
<sequence length="454" mass="47905">MTPLLTLSALVIHFAATEPEDAANAAAGDYCTMHVYTEQIQDTLISWLTSAADATQKLAQQERLFALAAAKNAATMDGTAYTILHQIVANRLTQQAANQHRAEKAISTALRTFARKAGESAVLAAAIEQAEVKTWTHDEQDGQGKVLSESSGANTKVCKAAQTAGLQTTKQCKDADNRHSKAREIGGVLKNAKQVKLYSSKDLKGPQVEILFEARGDLSSGTTWTPAATKTHCERHSASKGAASGAVKGIAIQTVKISSGLKPTTITLNDAKNDDSQRNTNLGTDEQHLLTDDKEVATALLVAQAAVTDNLKPLGSEAISAIATMPEAQAFYKAAKKLGQATPQASPTAENIAKVLFGITEGTVEANFVAPLKSDSNSIPTGETPITGSSDSIARGAKIDEALAYYYVTNLQKATQTIGGTKNKENGKADSTEKSEDKKDVNNKATATDCKATE</sequence>
<dbReference type="AlphaFoldDB" id="M4SZN2"/>
<evidence type="ECO:0000313" key="3">
    <source>
        <dbReference type="EMBL" id="AGH60167.1"/>
    </source>
</evidence>
<feature type="compositionally biased region" description="Basic and acidic residues" evidence="1">
    <location>
        <begin position="422"/>
        <end position="442"/>
    </location>
</feature>
<keyword evidence="2" id="KW-0732">Signal</keyword>
<protein>
    <submittedName>
        <fullName evidence="3">Variant surface glycoprotein 1230</fullName>
    </submittedName>
</protein>
<evidence type="ECO:0000256" key="1">
    <source>
        <dbReference type="SAM" id="MobiDB-lite"/>
    </source>
</evidence>
<reference evidence="3" key="1">
    <citation type="submission" date="2013-02" db="EMBL/GenBank/DDBJ databases">
        <authorList>
            <person name="Cross G.A.M."/>
            <person name="Kim H.-S."/>
            <person name="Wickstead B."/>
        </authorList>
    </citation>
    <scope>NUCLEOTIDE SEQUENCE</scope>
    <source>
        <strain evidence="3">Lister 427</strain>
    </source>
</reference>
<proteinExistence type="predicted"/>
<evidence type="ECO:0000256" key="2">
    <source>
        <dbReference type="SAM" id="SignalP"/>
    </source>
</evidence>